<gene>
    <name evidence="1" type="ORF">ACFO0R_02720</name>
</gene>
<comment type="caution">
    <text evidence="1">The sequence shown here is derived from an EMBL/GenBank/DDBJ whole genome shotgun (WGS) entry which is preliminary data.</text>
</comment>
<name>A0ABV8ZN17_9NEIS</name>
<dbReference type="RefSeq" id="WP_231461473.1">
    <property type="nucleotide sequence ID" value="NZ_JAJOHW010000035.1"/>
</dbReference>
<organism evidence="1 2">
    <name type="scientific">Chromobacterium aquaticum</name>
    <dbReference type="NCBI Taxonomy" id="467180"/>
    <lineage>
        <taxon>Bacteria</taxon>
        <taxon>Pseudomonadati</taxon>
        <taxon>Pseudomonadota</taxon>
        <taxon>Betaproteobacteria</taxon>
        <taxon>Neisseriales</taxon>
        <taxon>Chromobacteriaceae</taxon>
        <taxon>Chromobacterium</taxon>
    </lineage>
</organism>
<keyword evidence="2" id="KW-1185">Reference proteome</keyword>
<sequence length="167" mass="18568">MSDRSSAGWPRFEVFVLGRHALQYKHSSSLHASDARHALLLARDVYFRRQEGVSLWVALSNSLQENGMPAVVVREAAEPQQFELFIQFKPGLDHLHVASLLAESAPQALAQAESAFGAFPPGAVWALPSTALSCSEPEQRRLFIEPMASKPYRLPTFFQLPEAVNHM</sequence>
<dbReference type="EMBL" id="JBHSEK010000001">
    <property type="protein sequence ID" value="MFC4488522.1"/>
    <property type="molecule type" value="Genomic_DNA"/>
</dbReference>
<accession>A0ABV8ZN17</accession>
<reference evidence="2" key="1">
    <citation type="journal article" date="2019" name="Int. J. Syst. Evol. Microbiol.">
        <title>The Global Catalogue of Microorganisms (GCM) 10K type strain sequencing project: providing services to taxonomists for standard genome sequencing and annotation.</title>
        <authorList>
            <consortium name="The Broad Institute Genomics Platform"/>
            <consortium name="The Broad Institute Genome Sequencing Center for Infectious Disease"/>
            <person name="Wu L."/>
            <person name="Ma J."/>
        </authorList>
    </citation>
    <scope>NUCLEOTIDE SEQUENCE [LARGE SCALE GENOMIC DNA]</scope>
    <source>
        <strain evidence="2">CGMCC 4.7608</strain>
    </source>
</reference>
<dbReference type="Pfam" id="PF06243">
    <property type="entry name" value="PaaB"/>
    <property type="match status" value="2"/>
</dbReference>
<proteinExistence type="predicted"/>
<dbReference type="InterPro" id="IPR038693">
    <property type="entry name" value="PaaB_sf"/>
</dbReference>
<dbReference type="Gene3D" id="3.10.20.520">
    <property type="entry name" value="Phenylacetic acid degradation B"/>
    <property type="match status" value="2"/>
</dbReference>
<protein>
    <submittedName>
        <fullName evidence="1">Uncharacterized protein</fullName>
    </submittedName>
</protein>
<dbReference type="InterPro" id="IPR009359">
    <property type="entry name" value="PaaB"/>
</dbReference>
<evidence type="ECO:0000313" key="2">
    <source>
        <dbReference type="Proteomes" id="UP001595999"/>
    </source>
</evidence>
<evidence type="ECO:0000313" key="1">
    <source>
        <dbReference type="EMBL" id="MFC4488522.1"/>
    </source>
</evidence>
<dbReference type="Proteomes" id="UP001595999">
    <property type="component" value="Unassembled WGS sequence"/>
</dbReference>